<dbReference type="EMBL" id="RBKT01000001">
    <property type="protein sequence ID" value="RKR90508.1"/>
    <property type="molecule type" value="Genomic_DNA"/>
</dbReference>
<dbReference type="GO" id="GO:0004397">
    <property type="term" value="F:histidine ammonia-lyase activity"/>
    <property type="evidence" value="ECO:0007669"/>
    <property type="project" value="UniProtKB-UniRule"/>
</dbReference>
<evidence type="ECO:0000313" key="10">
    <source>
        <dbReference type="EMBL" id="RKR90508.1"/>
    </source>
</evidence>
<comment type="catalytic activity">
    <reaction evidence="5 8">
        <text>L-histidine = trans-urocanate + NH4(+)</text>
        <dbReference type="Rhea" id="RHEA:21232"/>
        <dbReference type="ChEBI" id="CHEBI:17771"/>
        <dbReference type="ChEBI" id="CHEBI:28938"/>
        <dbReference type="ChEBI" id="CHEBI:57595"/>
        <dbReference type="EC" id="4.3.1.3"/>
    </reaction>
</comment>
<comment type="caution">
    <text evidence="10">The sequence shown here is derived from an EMBL/GenBank/DDBJ whole genome shotgun (WGS) entry which is preliminary data.</text>
</comment>
<gene>
    <name evidence="10" type="ORF">BDK92_4881</name>
</gene>
<dbReference type="EC" id="4.3.1.3" evidence="2 6"/>
<evidence type="ECO:0000256" key="6">
    <source>
        <dbReference type="NCBIfam" id="TIGR01225"/>
    </source>
</evidence>
<dbReference type="PANTHER" id="PTHR10362">
    <property type="entry name" value="HISTIDINE AMMONIA-LYASE"/>
    <property type="match status" value="1"/>
</dbReference>
<dbReference type="PROSITE" id="PS00488">
    <property type="entry name" value="PAL_HISTIDASE"/>
    <property type="match status" value="1"/>
</dbReference>
<dbReference type="CDD" id="cd00332">
    <property type="entry name" value="PAL-HAL"/>
    <property type="match status" value="1"/>
</dbReference>
<dbReference type="InterPro" id="IPR022313">
    <property type="entry name" value="Phe/His_NH3-lyase_AS"/>
</dbReference>
<evidence type="ECO:0000256" key="5">
    <source>
        <dbReference type="ARBA" id="ARBA00049269"/>
    </source>
</evidence>
<dbReference type="InterPro" id="IPR008948">
    <property type="entry name" value="L-Aspartase-like"/>
</dbReference>
<dbReference type="GO" id="GO:0019557">
    <property type="term" value="P:L-histidine catabolic process to glutamate and formate"/>
    <property type="evidence" value="ECO:0007669"/>
    <property type="project" value="UniProtKB-UniPathway"/>
</dbReference>
<dbReference type="OrthoDB" id="9806955at2"/>
<evidence type="ECO:0000256" key="9">
    <source>
        <dbReference type="RuleBase" id="RU004480"/>
    </source>
</evidence>
<dbReference type="InterPro" id="IPR005921">
    <property type="entry name" value="HutH"/>
</dbReference>
<dbReference type="GO" id="GO:0019556">
    <property type="term" value="P:L-histidine catabolic process to glutamate and formamide"/>
    <property type="evidence" value="ECO:0007669"/>
    <property type="project" value="UniProtKB-UniPathway"/>
</dbReference>
<dbReference type="InterPro" id="IPR024083">
    <property type="entry name" value="Fumarase/histidase_N"/>
</dbReference>
<dbReference type="NCBIfam" id="TIGR01225">
    <property type="entry name" value="hutH"/>
    <property type="match status" value="1"/>
</dbReference>
<dbReference type="Pfam" id="PF00221">
    <property type="entry name" value="Lyase_aromatic"/>
    <property type="match status" value="1"/>
</dbReference>
<name>A0A495JPQ8_9ACTN</name>
<dbReference type="InterPro" id="IPR001106">
    <property type="entry name" value="Aromatic_Lyase"/>
</dbReference>
<protein>
    <recommendedName>
        <fullName evidence="2 6">Histidine ammonia-lyase</fullName>
        <ecNumber evidence="2 6">4.3.1.3</ecNumber>
    </recommendedName>
</protein>
<dbReference type="Gene3D" id="1.10.275.10">
    <property type="entry name" value="Fumarase/aspartase (N-terminal domain)"/>
    <property type="match status" value="1"/>
</dbReference>
<keyword evidence="11" id="KW-1185">Reference proteome</keyword>
<evidence type="ECO:0000256" key="1">
    <source>
        <dbReference type="ARBA" id="ARBA00005113"/>
    </source>
</evidence>
<sequence>MSVVTVTPTGVSPSDVLAVARGTATVVLDPATIEAMETSRAIVDRIEQDGRPVYGVSTGFGALANTFVAPSRRAELQHALIRSHAAGIGAPMPREVVRAMMLLRVRSLALGHSGVRPLVAQSLVDLLNHDITPWVPEHGSLGASGDLAPLAHCALALLGEGWTLGKGGAREDASVALHRAGLAPIELAAKEGLALINGTDGMLGMLLLAIDDAAHLFTMADVTAALAIEAMLGTDRPFQPELHRIRPHPGQAVSAANIHRLLQGSGIMDSHRDDLVHAVQDAYSMRCAPQVAGAARDTLDFVTSVAARELVSVVDNPVVLPDGRVESTGNFHGAPLGFAADFLAIAAAEVGAISERRVDRLLDITRSRDLPAFLSPDAGVNSGLMIAQYTAAGIVAENRRLAAPASVDSLPTSGMQEDHVSMGWAAGRKLRTVLENLTSLLAVELLAAVRGLQLRAPLTPSPAGRAAVDVVARFAGVPGPDIFLAPALESARATVISRDLRTTIESHLGPLA</sequence>
<evidence type="ECO:0000256" key="3">
    <source>
        <dbReference type="ARBA" id="ARBA00022808"/>
    </source>
</evidence>
<comment type="similarity">
    <text evidence="7">Belongs to the PAL/histidase family.</text>
</comment>
<dbReference type="GO" id="GO:0005737">
    <property type="term" value="C:cytoplasm"/>
    <property type="evidence" value="ECO:0007669"/>
    <property type="project" value="UniProtKB-SubCell"/>
</dbReference>
<dbReference type="NCBIfam" id="NF006871">
    <property type="entry name" value="PRK09367.1"/>
    <property type="match status" value="1"/>
</dbReference>
<comment type="subcellular location">
    <subcellularLocation>
        <location evidence="9">Cytoplasm</location>
    </subcellularLocation>
</comment>
<reference evidence="10 11" key="1">
    <citation type="submission" date="2018-10" db="EMBL/GenBank/DDBJ databases">
        <title>Sequencing the genomes of 1000 actinobacteria strains.</title>
        <authorList>
            <person name="Klenk H.-P."/>
        </authorList>
    </citation>
    <scope>NUCLEOTIDE SEQUENCE [LARGE SCALE GENOMIC DNA]</scope>
    <source>
        <strain evidence="10 11">DSM 45175</strain>
    </source>
</reference>
<evidence type="ECO:0000313" key="11">
    <source>
        <dbReference type="Proteomes" id="UP000277671"/>
    </source>
</evidence>
<dbReference type="Proteomes" id="UP000277671">
    <property type="component" value="Unassembled WGS sequence"/>
</dbReference>
<keyword evidence="4 7" id="KW-0456">Lyase</keyword>
<dbReference type="UniPathway" id="UPA00379">
    <property type="reaction ID" value="UER00549"/>
</dbReference>
<evidence type="ECO:0000256" key="4">
    <source>
        <dbReference type="ARBA" id="ARBA00023239"/>
    </source>
</evidence>
<dbReference type="FunFam" id="1.10.275.10:FF:000005">
    <property type="entry name" value="Histidine ammonia-lyase"/>
    <property type="match status" value="1"/>
</dbReference>
<comment type="pathway">
    <text evidence="1 8">Amino-acid degradation; L-histidine degradation into L-glutamate; N-formimidoyl-L-glutamate from L-histidine: step 1/3.</text>
</comment>
<evidence type="ECO:0000256" key="2">
    <source>
        <dbReference type="ARBA" id="ARBA00012994"/>
    </source>
</evidence>
<keyword evidence="3 8" id="KW-0369">Histidine metabolism</keyword>
<evidence type="ECO:0000256" key="7">
    <source>
        <dbReference type="RuleBase" id="RU003954"/>
    </source>
</evidence>
<evidence type="ECO:0000256" key="8">
    <source>
        <dbReference type="RuleBase" id="RU004479"/>
    </source>
</evidence>
<dbReference type="AlphaFoldDB" id="A0A495JPQ8"/>
<dbReference type="Gene3D" id="1.20.200.10">
    <property type="entry name" value="Fumarase/aspartase (Central domain)"/>
    <property type="match status" value="1"/>
</dbReference>
<dbReference type="RefSeq" id="WP_121158772.1">
    <property type="nucleotide sequence ID" value="NZ_RBKT01000001.1"/>
</dbReference>
<organism evidence="10 11">
    <name type="scientific">Micromonospora pisi</name>
    <dbReference type="NCBI Taxonomy" id="589240"/>
    <lineage>
        <taxon>Bacteria</taxon>
        <taxon>Bacillati</taxon>
        <taxon>Actinomycetota</taxon>
        <taxon>Actinomycetes</taxon>
        <taxon>Micromonosporales</taxon>
        <taxon>Micromonosporaceae</taxon>
        <taxon>Micromonospora</taxon>
    </lineage>
</organism>
<dbReference type="SUPFAM" id="SSF48557">
    <property type="entry name" value="L-aspartase-like"/>
    <property type="match status" value="1"/>
</dbReference>
<accession>A0A495JPQ8</accession>
<proteinExistence type="inferred from homology"/>